<dbReference type="AlphaFoldDB" id="A0A0N1FMA2"/>
<name>A0A0N1FMA2_9PROT</name>
<accession>A0A0N1FMA2</accession>
<dbReference type="EMBL" id="JUFX02000228">
    <property type="protein sequence ID" value="KPH85662.1"/>
    <property type="molecule type" value="Genomic_DNA"/>
</dbReference>
<proteinExistence type="predicted"/>
<comment type="caution">
    <text evidence="1">The sequence shown here is derived from an EMBL/GenBank/DDBJ whole genome shotgun (WGS) entry which is preliminary data.</text>
</comment>
<sequence>MVKSYEDALSEILSFISEQVPGPKPRELTENTTLRGDLRMYNDDAKDLMHRYFEHFDVSAQNFDFEKYFPEEGEGIIGALLFGFVNRKRPQLDPKPLTIAMLAHAASVGAWV</sequence>
<gene>
    <name evidence="1" type="ORF">GLUCOINTEAF2_0203239</name>
</gene>
<evidence type="ECO:0000313" key="2">
    <source>
        <dbReference type="Proteomes" id="UP000031553"/>
    </source>
</evidence>
<dbReference type="Proteomes" id="UP000031553">
    <property type="component" value="Unassembled WGS sequence"/>
</dbReference>
<dbReference type="InterPro" id="IPR010862">
    <property type="entry name" value="DUF1493"/>
</dbReference>
<evidence type="ECO:0000313" key="1">
    <source>
        <dbReference type="EMBL" id="KPH85662.1"/>
    </source>
</evidence>
<organism evidence="1 2">
    <name type="scientific">Komagataeibacter intermedius AF2</name>
    <dbReference type="NCBI Taxonomy" id="1458464"/>
    <lineage>
        <taxon>Bacteria</taxon>
        <taxon>Pseudomonadati</taxon>
        <taxon>Pseudomonadota</taxon>
        <taxon>Alphaproteobacteria</taxon>
        <taxon>Acetobacterales</taxon>
        <taxon>Acetobacteraceae</taxon>
        <taxon>Komagataeibacter</taxon>
    </lineage>
</organism>
<dbReference type="RefSeq" id="WP_039736671.1">
    <property type="nucleotide sequence ID" value="NZ_JUFX02000228.1"/>
</dbReference>
<reference evidence="1 2" key="1">
    <citation type="submission" date="2015-07" db="EMBL/GenBank/DDBJ databases">
        <title>Draft Genome Sequence of Komagataeibacter intermedius Strain AF2, Isolated from Kombucha Tea.</title>
        <authorList>
            <person name="Santos R.A."/>
            <person name="Berretta A.A."/>
            <person name="Barud H.S."/>
            <person name="Ribeiro S.J."/>
            <person name="Gonzalez-Garcia L.N."/>
            <person name="Zucchi T.D."/>
            <person name="Goldman G.H."/>
            <person name="Riano-Pachon D.M."/>
        </authorList>
    </citation>
    <scope>NUCLEOTIDE SEQUENCE [LARGE SCALE GENOMIC DNA]</scope>
    <source>
        <strain evidence="1 2">AF2</strain>
    </source>
</reference>
<evidence type="ECO:0008006" key="3">
    <source>
        <dbReference type="Google" id="ProtNLM"/>
    </source>
</evidence>
<protein>
    <recommendedName>
        <fullName evidence="3">Acyl carrier protein</fullName>
    </recommendedName>
</protein>
<dbReference type="Pfam" id="PF07377">
    <property type="entry name" value="DUF1493"/>
    <property type="match status" value="1"/>
</dbReference>
<dbReference type="OrthoDB" id="7219370at2"/>